<name>A0A8T2UX26_CERRI</name>
<feature type="transmembrane region" description="Helical" evidence="2">
    <location>
        <begin position="12"/>
        <end position="45"/>
    </location>
</feature>
<evidence type="ECO:0000256" key="2">
    <source>
        <dbReference type="SAM" id="Phobius"/>
    </source>
</evidence>
<organism evidence="3 4">
    <name type="scientific">Ceratopteris richardii</name>
    <name type="common">Triangle waterfern</name>
    <dbReference type="NCBI Taxonomy" id="49495"/>
    <lineage>
        <taxon>Eukaryota</taxon>
        <taxon>Viridiplantae</taxon>
        <taxon>Streptophyta</taxon>
        <taxon>Embryophyta</taxon>
        <taxon>Tracheophyta</taxon>
        <taxon>Polypodiopsida</taxon>
        <taxon>Polypodiidae</taxon>
        <taxon>Polypodiales</taxon>
        <taxon>Pteridineae</taxon>
        <taxon>Pteridaceae</taxon>
        <taxon>Parkerioideae</taxon>
        <taxon>Ceratopteris</taxon>
    </lineage>
</organism>
<keyword evidence="4" id="KW-1185">Reference proteome</keyword>
<feature type="region of interest" description="Disordered" evidence="1">
    <location>
        <begin position="73"/>
        <end position="109"/>
    </location>
</feature>
<sequence length="173" mass="19720">MALLRVRNILPIFAIVFLIIYAPLFLLMIALLTTLLLLCHGAFFLSGISPKQPDDTAAPARFPYSRNLRITEHSDVAPDEKQAGRGRLVHAESQGAQAKHNIEHSQRQSVCNSGRINGNNKQRQAPIDTLRNISLSHSVSTRRTELEHEEAEELRRRSDEYIQRVRAEFRTQR</sequence>
<evidence type="ECO:0000313" key="4">
    <source>
        <dbReference type="Proteomes" id="UP000825935"/>
    </source>
</evidence>
<protein>
    <submittedName>
        <fullName evidence="3">Uncharacterized protein</fullName>
    </submittedName>
</protein>
<gene>
    <name evidence="3" type="ORF">KP509_03G007100</name>
</gene>
<dbReference type="EMBL" id="CM035408">
    <property type="protein sequence ID" value="KAH7440707.1"/>
    <property type="molecule type" value="Genomic_DNA"/>
</dbReference>
<keyword evidence="2" id="KW-0472">Membrane</keyword>
<reference evidence="3" key="1">
    <citation type="submission" date="2021-08" db="EMBL/GenBank/DDBJ databases">
        <title>WGS assembly of Ceratopteris richardii.</title>
        <authorList>
            <person name="Marchant D.B."/>
            <person name="Chen G."/>
            <person name="Jenkins J."/>
            <person name="Shu S."/>
            <person name="Leebens-Mack J."/>
            <person name="Grimwood J."/>
            <person name="Schmutz J."/>
            <person name="Soltis P."/>
            <person name="Soltis D."/>
            <person name="Chen Z.-H."/>
        </authorList>
    </citation>
    <scope>NUCLEOTIDE SEQUENCE</scope>
    <source>
        <strain evidence="3">Whitten #5841</strain>
        <tissue evidence="3">Leaf</tissue>
    </source>
</reference>
<feature type="compositionally biased region" description="Basic and acidic residues" evidence="1">
    <location>
        <begin position="73"/>
        <end position="83"/>
    </location>
</feature>
<proteinExistence type="predicted"/>
<dbReference type="Proteomes" id="UP000825935">
    <property type="component" value="Chromosome 3"/>
</dbReference>
<evidence type="ECO:0000256" key="1">
    <source>
        <dbReference type="SAM" id="MobiDB-lite"/>
    </source>
</evidence>
<accession>A0A8T2UX26</accession>
<keyword evidence="2" id="KW-0812">Transmembrane</keyword>
<keyword evidence="2" id="KW-1133">Transmembrane helix</keyword>
<evidence type="ECO:0000313" key="3">
    <source>
        <dbReference type="EMBL" id="KAH7440707.1"/>
    </source>
</evidence>
<dbReference type="AlphaFoldDB" id="A0A8T2UX26"/>
<comment type="caution">
    <text evidence="3">The sequence shown here is derived from an EMBL/GenBank/DDBJ whole genome shotgun (WGS) entry which is preliminary data.</text>
</comment>